<dbReference type="PANTHER" id="PTHR10678">
    <property type="entry name" value="26S PROTEASOME NON-ATPASE REGULATORY SUBUNIT 11/COP9 SIGNALOSOME COMPLEX SUBUNIT 2"/>
    <property type="match status" value="1"/>
</dbReference>
<dbReference type="EMBL" id="JACGCI010000055">
    <property type="protein sequence ID" value="KAF6750728.1"/>
    <property type="molecule type" value="Genomic_DNA"/>
</dbReference>
<dbReference type="InterPro" id="IPR050871">
    <property type="entry name" value="26S_Proteasome/COP9_Components"/>
</dbReference>
<dbReference type="Gene3D" id="1.25.40.570">
    <property type="match status" value="1"/>
</dbReference>
<name>A0A8H6HRU9_9AGAR</name>
<evidence type="ECO:0000313" key="2">
    <source>
        <dbReference type="Proteomes" id="UP000521943"/>
    </source>
</evidence>
<reference evidence="1 2" key="1">
    <citation type="submission" date="2020-07" db="EMBL/GenBank/DDBJ databases">
        <title>Comparative genomics of pyrophilous fungi reveals a link between fire events and developmental genes.</title>
        <authorList>
            <consortium name="DOE Joint Genome Institute"/>
            <person name="Steindorff A.S."/>
            <person name="Carver A."/>
            <person name="Calhoun S."/>
            <person name="Stillman K."/>
            <person name="Liu H."/>
            <person name="Lipzen A."/>
            <person name="Pangilinan J."/>
            <person name="Labutti K."/>
            <person name="Bruns T.D."/>
            <person name="Grigoriev I.V."/>
        </authorList>
    </citation>
    <scope>NUCLEOTIDE SEQUENCE [LARGE SCALE GENOMIC DNA]</scope>
    <source>
        <strain evidence="1 2">CBS 144469</strain>
    </source>
</reference>
<proteinExistence type="predicted"/>
<comment type="caution">
    <text evidence="1">The sequence shown here is derived from an EMBL/GenBank/DDBJ whole genome shotgun (WGS) entry which is preliminary data.</text>
</comment>
<protein>
    <submittedName>
        <fullName evidence="1">Uncharacterized protein</fullName>
    </submittedName>
</protein>
<dbReference type="AlphaFoldDB" id="A0A8H6HRU9"/>
<organism evidence="1 2">
    <name type="scientific">Ephemerocybe angulata</name>
    <dbReference type="NCBI Taxonomy" id="980116"/>
    <lineage>
        <taxon>Eukaryota</taxon>
        <taxon>Fungi</taxon>
        <taxon>Dikarya</taxon>
        <taxon>Basidiomycota</taxon>
        <taxon>Agaricomycotina</taxon>
        <taxon>Agaricomycetes</taxon>
        <taxon>Agaricomycetidae</taxon>
        <taxon>Agaricales</taxon>
        <taxon>Agaricineae</taxon>
        <taxon>Psathyrellaceae</taxon>
        <taxon>Ephemerocybe</taxon>
    </lineage>
</organism>
<evidence type="ECO:0000313" key="1">
    <source>
        <dbReference type="EMBL" id="KAF6750728.1"/>
    </source>
</evidence>
<dbReference type="OrthoDB" id="1418352at2759"/>
<dbReference type="Proteomes" id="UP000521943">
    <property type="component" value="Unassembled WGS sequence"/>
</dbReference>
<gene>
    <name evidence="1" type="ORF">DFP72DRAFT_991583</name>
</gene>
<sequence length="182" mass="20780">MILTEVHPLESLPRHRQFPTAKAALTPLWPRTRSTARLCSNFQAVLDLRSGILHAEDTDYTTASSYFFERFEKLSAQGMRSMLFCGITLNLPEDVNTLLTLQDMESMRAVARVHQNRNLADFEEALREYKDELLRIIEPYSVVEIEHVAELVGQERPGVESKYEVNMSAIPNMYMSAGICPE</sequence>
<accession>A0A8H6HRU9</accession>
<dbReference type="SMART" id="SM00753">
    <property type="entry name" value="PAM"/>
    <property type="match status" value="1"/>
</dbReference>
<keyword evidence="2" id="KW-1185">Reference proteome</keyword>